<evidence type="ECO:0000256" key="1">
    <source>
        <dbReference type="PROSITE-ProRule" id="PRU00047"/>
    </source>
</evidence>
<protein>
    <recommendedName>
        <fullName evidence="2">CCHC-type domain-containing protein</fullName>
    </recommendedName>
</protein>
<evidence type="ECO:0000313" key="4">
    <source>
        <dbReference type="Proteomes" id="UP001066276"/>
    </source>
</evidence>
<organism evidence="3 4">
    <name type="scientific">Pleurodeles waltl</name>
    <name type="common">Iberian ribbed newt</name>
    <dbReference type="NCBI Taxonomy" id="8319"/>
    <lineage>
        <taxon>Eukaryota</taxon>
        <taxon>Metazoa</taxon>
        <taxon>Chordata</taxon>
        <taxon>Craniata</taxon>
        <taxon>Vertebrata</taxon>
        <taxon>Euteleostomi</taxon>
        <taxon>Amphibia</taxon>
        <taxon>Batrachia</taxon>
        <taxon>Caudata</taxon>
        <taxon>Salamandroidea</taxon>
        <taxon>Salamandridae</taxon>
        <taxon>Pleurodelinae</taxon>
        <taxon>Pleurodeles</taxon>
    </lineage>
</organism>
<dbReference type="Proteomes" id="UP001066276">
    <property type="component" value="Chromosome 5"/>
</dbReference>
<accession>A0AAV7RL11</accession>
<dbReference type="InterPro" id="IPR036875">
    <property type="entry name" value="Znf_CCHC_sf"/>
</dbReference>
<keyword evidence="1" id="KW-0862">Zinc</keyword>
<keyword evidence="1" id="KW-0863">Zinc-finger</keyword>
<proteinExistence type="predicted"/>
<sequence>MIHFVFRFVERLRPKISQMIKSHLICRQAKPIDEVLQYAKYCIDEIEFRQRKMKEKVMLMQIKEAQTGMQGHFPQQQQQQQGNVVFQNQMRGRGLREIGNGNCSPDLGTVVVQNDVQGMKILLPCHTCEAVGHWKRECPMMVQEGVEQTSDIS</sequence>
<dbReference type="SUPFAM" id="SSF57756">
    <property type="entry name" value="Retrovirus zinc finger-like domains"/>
    <property type="match status" value="1"/>
</dbReference>
<keyword evidence="4" id="KW-1185">Reference proteome</keyword>
<dbReference type="AlphaFoldDB" id="A0AAV7RL11"/>
<reference evidence="3" key="1">
    <citation type="journal article" date="2022" name="bioRxiv">
        <title>Sequencing and chromosome-scale assembly of the giantPleurodeles waltlgenome.</title>
        <authorList>
            <person name="Brown T."/>
            <person name="Elewa A."/>
            <person name="Iarovenko S."/>
            <person name="Subramanian E."/>
            <person name="Araus A.J."/>
            <person name="Petzold A."/>
            <person name="Susuki M."/>
            <person name="Suzuki K.-i.T."/>
            <person name="Hayashi T."/>
            <person name="Toyoda A."/>
            <person name="Oliveira C."/>
            <person name="Osipova E."/>
            <person name="Leigh N.D."/>
            <person name="Simon A."/>
            <person name="Yun M.H."/>
        </authorList>
    </citation>
    <scope>NUCLEOTIDE SEQUENCE</scope>
    <source>
        <strain evidence="3">20211129_DDA</strain>
        <tissue evidence="3">Liver</tissue>
    </source>
</reference>
<dbReference type="EMBL" id="JANPWB010000009">
    <property type="protein sequence ID" value="KAJ1152200.1"/>
    <property type="molecule type" value="Genomic_DNA"/>
</dbReference>
<name>A0AAV7RL11_PLEWA</name>
<dbReference type="Pfam" id="PF00098">
    <property type="entry name" value="zf-CCHC"/>
    <property type="match status" value="1"/>
</dbReference>
<comment type="caution">
    <text evidence="3">The sequence shown here is derived from an EMBL/GenBank/DDBJ whole genome shotgun (WGS) entry which is preliminary data.</text>
</comment>
<dbReference type="PROSITE" id="PS50158">
    <property type="entry name" value="ZF_CCHC"/>
    <property type="match status" value="1"/>
</dbReference>
<dbReference type="GO" id="GO:0003676">
    <property type="term" value="F:nucleic acid binding"/>
    <property type="evidence" value="ECO:0007669"/>
    <property type="project" value="InterPro"/>
</dbReference>
<keyword evidence="1" id="KW-0479">Metal-binding</keyword>
<gene>
    <name evidence="3" type="ORF">NDU88_004977</name>
</gene>
<evidence type="ECO:0000313" key="3">
    <source>
        <dbReference type="EMBL" id="KAJ1152200.1"/>
    </source>
</evidence>
<evidence type="ECO:0000259" key="2">
    <source>
        <dbReference type="PROSITE" id="PS50158"/>
    </source>
</evidence>
<dbReference type="InterPro" id="IPR001878">
    <property type="entry name" value="Znf_CCHC"/>
</dbReference>
<dbReference type="GO" id="GO:0008270">
    <property type="term" value="F:zinc ion binding"/>
    <property type="evidence" value="ECO:0007669"/>
    <property type="project" value="UniProtKB-KW"/>
</dbReference>
<feature type="domain" description="CCHC-type" evidence="2">
    <location>
        <begin position="125"/>
        <end position="139"/>
    </location>
</feature>